<protein>
    <recommendedName>
        <fullName evidence="2">RING-type E3 ubiquitin transferase</fullName>
        <ecNumber evidence="2">2.3.2.27</ecNumber>
    </recommendedName>
</protein>
<evidence type="ECO:0000256" key="3">
    <source>
        <dbReference type="ARBA" id="ARBA00022723"/>
    </source>
</evidence>
<evidence type="ECO:0000256" key="8">
    <source>
        <dbReference type="SAM" id="Phobius"/>
    </source>
</evidence>
<feature type="non-terminal residue" evidence="10">
    <location>
        <position position="153"/>
    </location>
</feature>
<dbReference type="PANTHER" id="PTHR14155">
    <property type="entry name" value="RING FINGER DOMAIN-CONTAINING"/>
    <property type="match status" value="1"/>
</dbReference>
<dbReference type="Pfam" id="PF13639">
    <property type="entry name" value="zf-RING_2"/>
    <property type="match status" value="1"/>
</dbReference>
<keyword evidence="8" id="KW-0472">Membrane</keyword>
<keyword evidence="8" id="KW-1133">Transmembrane helix</keyword>
<dbReference type="SMART" id="SM00184">
    <property type="entry name" value="RING"/>
    <property type="match status" value="1"/>
</dbReference>
<dbReference type="PANTHER" id="PTHR14155:SF625">
    <property type="entry name" value="OS02G0248240 PROTEIN"/>
    <property type="match status" value="1"/>
</dbReference>
<evidence type="ECO:0000256" key="5">
    <source>
        <dbReference type="ARBA" id="ARBA00022833"/>
    </source>
</evidence>
<comment type="similarity">
    <text evidence="6">Belongs to the RING-type zinc finger family. ATL subfamily.</text>
</comment>
<dbReference type="Gene3D" id="3.30.40.10">
    <property type="entry name" value="Zinc/RING finger domain, C3HC4 (zinc finger)"/>
    <property type="match status" value="1"/>
</dbReference>
<accession>A0A2K2CW66</accession>
<keyword evidence="12" id="KW-1185">Reference proteome</keyword>
<dbReference type="Proteomes" id="UP000008810">
    <property type="component" value="Chromosome 3"/>
</dbReference>
<dbReference type="EC" id="2.3.2.27" evidence="2"/>
<keyword evidence="4 7" id="KW-0863">Zinc-finger</keyword>
<dbReference type="InParanoid" id="A0A2K2CW66"/>
<dbReference type="InterPro" id="IPR053238">
    <property type="entry name" value="RING-H2_zinc_finger"/>
</dbReference>
<evidence type="ECO:0000256" key="7">
    <source>
        <dbReference type="PROSITE-ProRule" id="PRU00175"/>
    </source>
</evidence>
<dbReference type="PROSITE" id="PS50089">
    <property type="entry name" value="ZF_RING_2"/>
    <property type="match status" value="1"/>
</dbReference>
<comment type="catalytic activity">
    <reaction evidence="1">
        <text>S-ubiquitinyl-[E2 ubiquitin-conjugating enzyme]-L-cysteine + [acceptor protein]-L-lysine = [E2 ubiquitin-conjugating enzyme]-L-cysteine + N(6)-ubiquitinyl-[acceptor protein]-L-lysine.</text>
        <dbReference type="EC" id="2.3.2.27"/>
    </reaction>
</comment>
<dbReference type="AlphaFoldDB" id="A0A2K2CW66"/>
<dbReference type="SUPFAM" id="SSF57850">
    <property type="entry name" value="RING/U-box"/>
    <property type="match status" value="1"/>
</dbReference>
<feature type="domain" description="RING-type" evidence="9">
    <location>
        <begin position="112"/>
        <end position="153"/>
    </location>
</feature>
<evidence type="ECO:0000256" key="1">
    <source>
        <dbReference type="ARBA" id="ARBA00000900"/>
    </source>
</evidence>
<name>A0A2K2CW66_BRADI</name>
<dbReference type="InterPro" id="IPR013083">
    <property type="entry name" value="Znf_RING/FYVE/PHD"/>
</dbReference>
<keyword evidence="3" id="KW-0479">Metal-binding</keyword>
<organism evidence="10">
    <name type="scientific">Brachypodium distachyon</name>
    <name type="common">Purple false brome</name>
    <name type="synonym">Trachynia distachya</name>
    <dbReference type="NCBI Taxonomy" id="15368"/>
    <lineage>
        <taxon>Eukaryota</taxon>
        <taxon>Viridiplantae</taxon>
        <taxon>Streptophyta</taxon>
        <taxon>Embryophyta</taxon>
        <taxon>Tracheophyta</taxon>
        <taxon>Spermatophyta</taxon>
        <taxon>Magnoliopsida</taxon>
        <taxon>Liliopsida</taxon>
        <taxon>Poales</taxon>
        <taxon>Poaceae</taxon>
        <taxon>BOP clade</taxon>
        <taxon>Pooideae</taxon>
        <taxon>Stipodae</taxon>
        <taxon>Brachypodieae</taxon>
        <taxon>Brachypodium</taxon>
    </lineage>
</organism>
<dbReference type="InterPro" id="IPR001841">
    <property type="entry name" value="Znf_RING"/>
</dbReference>
<evidence type="ECO:0000313" key="12">
    <source>
        <dbReference type="Proteomes" id="UP000008810"/>
    </source>
</evidence>
<evidence type="ECO:0000256" key="6">
    <source>
        <dbReference type="ARBA" id="ARBA00024209"/>
    </source>
</evidence>
<evidence type="ECO:0000313" key="11">
    <source>
        <dbReference type="EnsemblPlants" id="PNT66270"/>
    </source>
</evidence>
<evidence type="ECO:0000256" key="2">
    <source>
        <dbReference type="ARBA" id="ARBA00012483"/>
    </source>
</evidence>
<dbReference type="EMBL" id="CM000882">
    <property type="protein sequence ID" value="PNT66270.1"/>
    <property type="molecule type" value="Genomic_DNA"/>
</dbReference>
<dbReference type="Gramene" id="PNT66270">
    <property type="protein sequence ID" value="PNT66270"/>
    <property type="gene ID" value="BRADI_3g09407v3"/>
</dbReference>
<reference evidence="11" key="3">
    <citation type="submission" date="2018-08" db="UniProtKB">
        <authorList>
            <consortium name="EnsemblPlants"/>
        </authorList>
    </citation>
    <scope>IDENTIFICATION</scope>
    <source>
        <strain evidence="11">cv. Bd21</strain>
    </source>
</reference>
<dbReference type="EnsemblPlants" id="PNT66270">
    <property type="protein sequence ID" value="PNT66270"/>
    <property type="gene ID" value="BRADI_3g09407v3"/>
</dbReference>
<gene>
    <name evidence="10" type="ORF">BRADI_3g09407v3</name>
</gene>
<feature type="transmembrane region" description="Helical" evidence="8">
    <location>
        <begin position="7"/>
        <end position="29"/>
    </location>
</feature>
<reference evidence="10" key="2">
    <citation type="submission" date="2017-06" db="EMBL/GenBank/DDBJ databases">
        <title>WGS assembly of Brachypodium distachyon.</title>
        <authorList>
            <consortium name="The International Brachypodium Initiative"/>
            <person name="Lucas S."/>
            <person name="Harmon-Smith M."/>
            <person name="Lail K."/>
            <person name="Tice H."/>
            <person name="Grimwood J."/>
            <person name="Bruce D."/>
            <person name="Barry K."/>
            <person name="Shu S."/>
            <person name="Lindquist E."/>
            <person name="Wang M."/>
            <person name="Pitluck S."/>
            <person name="Vogel J.P."/>
            <person name="Garvin D.F."/>
            <person name="Mockler T.C."/>
            <person name="Schmutz J."/>
            <person name="Rokhsar D."/>
            <person name="Bevan M.W."/>
        </authorList>
    </citation>
    <scope>NUCLEOTIDE SEQUENCE</scope>
    <source>
        <strain evidence="10">Bd21</strain>
    </source>
</reference>
<evidence type="ECO:0000256" key="4">
    <source>
        <dbReference type="ARBA" id="ARBA00022771"/>
    </source>
</evidence>
<evidence type="ECO:0000259" key="9">
    <source>
        <dbReference type="PROSITE" id="PS50089"/>
    </source>
</evidence>
<dbReference type="GO" id="GO:0061630">
    <property type="term" value="F:ubiquitin protein ligase activity"/>
    <property type="evidence" value="ECO:0007669"/>
    <property type="project" value="UniProtKB-EC"/>
</dbReference>
<feature type="transmembrane region" description="Helical" evidence="8">
    <location>
        <begin position="41"/>
        <end position="61"/>
    </location>
</feature>
<reference evidence="10 11" key="1">
    <citation type="journal article" date="2010" name="Nature">
        <title>Genome sequencing and analysis of the model grass Brachypodium distachyon.</title>
        <authorList>
            <consortium name="International Brachypodium Initiative"/>
        </authorList>
    </citation>
    <scope>NUCLEOTIDE SEQUENCE [LARGE SCALE GENOMIC DNA]</scope>
    <source>
        <strain evidence="10 11">Bd21</strain>
    </source>
</reference>
<dbReference type="OrthoDB" id="694969at2759"/>
<proteinExistence type="inferred from homology"/>
<keyword evidence="8" id="KW-0812">Transmembrane</keyword>
<dbReference type="GO" id="GO:0008270">
    <property type="term" value="F:zinc ion binding"/>
    <property type="evidence" value="ECO:0007669"/>
    <property type="project" value="UniProtKB-KW"/>
</dbReference>
<sequence length="153" mass="16967">MDCFFRVRVLAVGSTVCMGGTALIIWSLVSQSRRPHSKGSIAVVSIILVMFCGPLFPWPTAPRRCLVSARRAPLRFLRGAGWLLCLPCRCARERLLAESDAPSGGASQWPECSVCLDEVEKGEMVKRLPACLQMFHQHCIDVWLHDHSTCPVC</sequence>
<keyword evidence="5" id="KW-0862">Zinc</keyword>
<evidence type="ECO:0000313" key="10">
    <source>
        <dbReference type="EMBL" id="PNT66270.1"/>
    </source>
</evidence>